<dbReference type="AlphaFoldDB" id="A0A6A9UT77"/>
<accession>A0A6A9UT77</accession>
<organism evidence="1 2">
    <name type="scientific">Auraticoccus cholistanensis</name>
    <dbReference type="NCBI Taxonomy" id="2656650"/>
    <lineage>
        <taxon>Bacteria</taxon>
        <taxon>Bacillati</taxon>
        <taxon>Actinomycetota</taxon>
        <taxon>Actinomycetes</taxon>
        <taxon>Propionibacteriales</taxon>
        <taxon>Propionibacteriaceae</taxon>
        <taxon>Auraticoccus</taxon>
    </lineage>
</organism>
<evidence type="ECO:0000313" key="1">
    <source>
        <dbReference type="EMBL" id="MVA75881.1"/>
    </source>
</evidence>
<evidence type="ECO:0000313" key="2">
    <source>
        <dbReference type="Proteomes" id="UP000435304"/>
    </source>
</evidence>
<dbReference type="Proteomes" id="UP000435304">
    <property type="component" value="Unassembled WGS sequence"/>
</dbReference>
<dbReference type="EMBL" id="WPCU01000005">
    <property type="protein sequence ID" value="MVA75881.1"/>
    <property type="molecule type" value="Genomic_DNA"/>
</dbReference>
<gene>
    <name evidence="1" type="ORF">GC722_07575</name>
</gene>
<proteinExistence type="predicted"/>
<sequence length="225" mass="24708">MSSVPSVPTLPGVVFEHAPTAVVTVVNRVERPREVLYGDARGQIGNGDRTSWGFAAVRLDRRLPHLVLENRRGGGIISTDASEGVARGQRLRLGQPFDATFALHCPQGYEHDARQLLTPDVVAVVLEYGWSFDLEVVDDWLLVHVRRPVSALDPATRQRLTTLVGLLGGTVGSWARWCDPRQPGSPDLAAEGRRLRPVSSWRWLLRLGVVAGAMLSLGVLWEVLT</sequence>
<name>A0A6A9UT77_9ACTN</name>
<reference evidence="1 2" key="1">
    <citation type="submission" date="2019-12" db="EMBL/GenBank/DDBJ databases">
        <title>Auraticoccus cholistani sp. nov., an actinomycete isolated from soil of Cholistan desert.</title>
        <authorList>
            <person name="Cheema M.T."/>
        </authorList>
    </citation>
    <scope>NUCLEOTIDE SEQUENCE [LARGE SCALE GENOMIC DNA]</scope>
    <source>
        <strain evidence="1 2">F435</strain>
    </source>
</reference>
<keyword evidence="2" id="KW-1185">Reference proteome</keyword>
<comment type="caution">
    <text evidence="1">The sequence shown here is derived from an EMBL/GenBank/DDBJ whole genome shotgun (WGS) entry which is preliminary data.</text>
</comment>
<protein>
    <submittedName>
        <fullName evidence="1">Uncharacterized protein</fullName>
    </submittedName>
</protein>
<dbReference type="RefSeq" id="WP_156609390.1">
    <property type="nucleotide sequence ID" value="NZ_WPCU01000005.1"/>
</dbReference>